<keyword evidence="2" id="KW-1185">Reference proteome</keyword>
<organism evidence="1 2">
    <name type="scientific">Castilleja foliolosa</name>
    <dbReference type="NCBI Taxonomy" id="1961234"/>
    <lineage>
        <taxon>Eukaryota</taxon>
        <taxon>Viridiplantae</taxon>
        <taxon>Streptophyta</taxon>
        <taxon>Embryophyta</taxon>
        <taxon>Tracheophyta</taxon>
        <taxon>Spermatophyta</taxon>
        <taxon>Magnoliopsida</taxon>
        <taxon>eudicotyledons</taxon>
        <taxon>Gunneridae</taxon>
        <taxon>Pentapetalae</taxon>
        <taxon>asterids</taxon>
        <taxon>lamiids</taxon>
        <taxon>Lamiales</taxon>
        <taxon>Orobanchaceae</taxon>
        <taxon>Pedicularideae</taxon>
        <taxon>Castillejinae</taxon>
        <taxon>Castilleja</taxon>
    </lineage>
</organism>
<evidence type="ECO:0000313" key="1">
    <source>
        <dbReference type="EMBL" id="KAL3641236.1"/>
    </source>
</evidence>
<proteinExistence type="predicted"/>
<dbReference type="Proteomes" id="UP001632038">
    <property type="component" value="Unassembled WGS sequence"/>
</dbReference>
<dbReference type="AlphaFoldDB" id="A0ABD3DHX6"/>
<name>A0ABD3DHX6_9LAMI</name>
<evidence type="ECO:0000313" key="2">
    <source>
        <dbReference type="Proteomes" id="UP001632038"/>
    </source>
</evidence>
<sequence length="87" mass="10092">MLPRPSFSFNSSSLPPHKYTDKVMAKLGKGDKCWIVEDLSDGTNLHNWHWFKTEWSRNLLCNLYCNKPLLSGEGNLNIKIKKIEKLD</sequence>
<accession>A0ABD3DHX6</accession>
<protein>
    <submittedName>
        <fullName evidence="1">Uncharacterized protein</fullName>
    </submittedName>
</protein>
<reference evidence="2" key="1">
    <citation type="journal article" date="2024" name="IScience">
        <title>Strigolactones Initiate the Formation of Haustorium-like Structures in Castilleja.</title>
        <authorList>
            <person name="Buerger M."/>
            <person name="Peterson D."/>
            <person name="Chory J."/>
        </authorList>
    </citation>
    <scope>NUCLEOTIDE SEQUENCE [LARGE SCALE GENOMIC DNA]</scope>
</reference>
<dbReference type="EMBL" id="JAVIJP010000017">
    <property type="protein sequence ID" value="KAL3641236.1"/>
    <property type="molecule type" value="Genomic_DNA"/>
</dbReference>
<gene>
    <name evidence="1" type="ORF">CASFOL_016204</name>
</gene>
<comment type="caution">
    <text evidence="1">The sequence shown here is derived from an EMBL/GenBank/DDBJ whole genome shotgun (WGS) entry which is preliminary data.</text>
</comment>